<accession>A0A6M1LE11</accession>
<evidence type="ECO:0000256" key="2">
    <source>
        <dbReference type="SAM" id="Phobius"/>
    </source>
</evidence>
<keyword evidence="2" id="KW-1133">Transmembrane helix</keyword>
<comment type="caution">
    <text evidence="3">The sequence shown here is derived from an EMBL/GenBank/DDBJ whole genome shotgun (WGS) entry which is preliminary data.</text>
</comment>
<dbReference type="Proteomes" id="UP000475385">
    <property type="component" value="Unassembled WGS sequence"/>
</dbReference>
<feature type="transmembrane region" description="Helical" evidence="2">
    <location>
        <begin position="46"/>
        <end position="64"/>
    </location>
</feature>
<dbReference type="EMBL" id="JAAIKB010000001">
    <property type="protein sequence ID" value="NGM18411.1"/>
    <property type="molecule type" value="Genomic_DNA"/>
</dbReference>
<name>A0A6M1LE11_9PROT</name>
<dbReference type="RefSeq" id="WP_164692317.1">
    <property type="nucleotide sequence ID" value="NZ_JAAIKB010000001.1"/>
</dbReference>
<proteinExistence type="predicted"/>
<protein>
    <submittedName>
        <fullName evidence="3">Uncharacterized protein</fullName>
    </submittedName>
</protein>
<keyword evidence="4" id="KW-1185">Reference proteome</keyword>
<dbReference type="AlphaFoldDB" id="A0A6M1LE11"/>
<keyword evidence="2" id="KW-0472">Membrane</keyword>
<keyword evidence="2" id="KW-0812">Transmembrane</keyword>
<feature type="region of interest" description="Disordered" evidence="1">
    <location>
        <begin position="1"/>
        <end position="28"/>
    </location>
</feature>
<reference evidence="3 4" key="1">
    <citation type="submission" date="2020-03" db="EMBL/GenBank/DDBJ databases">
        <title>Roseomonas stagni sp. nov., isolated from pond water in Japan.</title>
        <authorList>
            <person name="Furuhata K."/>
            <person name="Miyamoto H."/>
            <person name="Goto K."/>
        </authorList>
    </citation>
    <scope>NUCLEOTIDE SEQUENCE [LARGE SCALE GENOMIC DNA]</scope>
    <source>
        <strain evidence="3 4">PeD5</strain>
    </source>
</reference>
<evidence type="ECO:0000313" key="4">
    <source>
        <dbReference type="Proteomes" id="UP000475385"/>
    </source>
</evidence>
<organism evidence="3 4">
    <name type="scientific">Falsiroseomonas algicola</name>
    <dbReference type="NCBI Taxonomy" id="2716930"/>
    <lineage>
        <taxon>Bacteria</taxon>
        <taxon>Pseudomonadati</taxon>
        <taxon>Pseudomonadota</taxon>
        <taxon>Alphaproteobacteria</taxon>
        <taxon>Acetobacterales</taxon>
        <taxon>Roseomonadaceae</taxon>
        <taxon>Falsiroseomonas</taxon>
    </lineage>
</organism>
<evidence type="ECO:0000256" key="1">
    <source>
        <dbReference type="SAM" id="MobiDB-lite"/>
    </source>
</evidence>
<gene>
    <name evidence="3" type="ORF">G3576_00175</name>
</gene>
<evidence type="ECO:0000313" key="3">
    <source>
        <dbReference type="EMBL" id="NGM18411.1"/>
    </source>
</evidence>
<sequence>MRPGRGAISPPAMRHHRRSDQDTRTGRLARPRILLPSIPWPVRRVAGMWMLGLTLWMASILALFR</sequence>